<dbReference type="EMBL" id="CP003108">
    <property type="protein sequence ID" value="AET66805.1"/>
    <property type="molecule type" value="Genomic_DNA"/>
</dbReference>
<evidence type="ECO:0000259" key="4">
    <source>
        <dbReference type="PROSITE" id="PS51332"/>
    </source>
</evidence>
<dbReference type="GO" id="GO:0046653">
    <property type="term" value="P:tetrahydrofolate metabolic process"/>
    <property type="evidence" value="ECO:0007669"/>
    <property type="project" value="TreeGrafter"/>
</dbReference>
<dbReference type="InterPro" id="IPR036724">
    <property type="entry name" value="Cobalamin-bd_sf"/>
</dbReference>
<evidence type="ECO:0000259" key="5">
    <source>
        <dbReference type="PROSITE" id="PS51337"/>
    </source>
</evidence>
<dbReference type="Gene3D" id="1.10.1240.10">
    <property type="entry name" value="Methionine synthase domain"/>
    <property type="match status" value="1"/>
</dbReference>
<dbReference type="CDD" id="cd02070">
    <property type="entry name" value="corrinoid_protein_B12-BD"/>
    <property type="match status" value="1"/>
</dbReference>
<evidence type="ECO:0000313" key="6">
    <source>
        <dbReference type="EMBL" id="AET66805.1"/>
    </source>
</evidence>
<accession>G7WAN7</accession>
<dbReference type="SUPFAM" id="SSF52242">
    <property type="entry name" value="Cobalamin (vitamin B12)-binding domain"/>
    <property type="match status" value="1"/>
</dbReference>
<sequence length="211" mass="22452">MSGFKDLADAVINGDFVRVREITLRMIDDKVDPLGIINDGLIAGMNVVGIRFKAEDMYVPEVMMSAKSMAGGMELLKPLIAETDMPSAGTIVIGTVKGDLHDIGKSLVCMILESAGFKVFNLGTDICPEMFVQAVRDYKPQIVGLSALLTTTMLNMKSTIELLIEAGLRDSVKVIVGGAPVSQSFADEIGADGYSSDAMAAKELCLTLVAN</sequence>
<dbReference type="PANTHER" id="PTHR45833:SF1">
    <property type="entry name" value="METHIONINE SYNTHASE"/>
    <property type="match status" value="1"/>
</dbReference>
<evidence type="ECO:0000313" key="7">
    <source>
        <dbReference type="Proteomes" id="UP000006346"/>
    </source>
</evidence>
<evidence type="ECO:0000256" key="1">
    <source>
        <dbReference type="ARBA" id="ARBA00010854"/>
    </source>
</evidence>
<dbReference type="HOGENOM" id="CLU_082102_2_0_9"/>
<dbReference type="PROSITE" id="PS51332">
    <property type="entry name" value="B12_BINDING"/>
    <property type="match status" value="1"/>
</dbReference>
<dbReference type="PANTHER" id="PTHR45833">
    <property type="entry name" value="METHIONINE SYNTHASE"/>
    <property type="match status" value="1"/>
</dbReference>
<dbReference type="Pfam" id="PF02607">
    <property type="entry name" value="B12-binding_2"/>
    <property type="match status" value="1"/>
</dbReference>
<name>G7WAN7_DESOD</name>
<dbReference type="SMART" id="SM01018">
    <property type="entry name" value="B12-binding_2"/>
    <property type="match status" value="1"/>
</dbReference>
<dbReference type="InterPro" id="IPR050554">
    <property type="entry name" value="Met_Synthase/Corrinoid"/>
</dbReference>
<reference evidence="6 7" key="2">
    <citation type="journal article" date="2012" name="J. Bacteriol.">
        <title>Complete genome sequences of Desulfosporosinus orientis DSM765T, Desulfosporosinus youngiae DSM17734T, Desulfosporosinus meridiei DSM13257T, and Desulfosporosinus acidiphilus DSM22704T.</title>
        <authorList>
            <person name="Pester M."/>
            <person name="Brambilla E."/>
            <person name="Alazard D."/>
            <person name="Rattei T."/>
            <person name="Weinmaier T."/>
            <person name="Han J."/>
            <person name="Lucas S."/>
            <person name="Lapidus A."/>
            <person name="Cheng J.F."/>
            <person name="Goodwin L."/>
            <person name="Pitluck S."/>
            <person name="Peters L."/>
            <person name="Ovchinnikova G."/>
            <person name="Teshima H."/>
            <person name="Detter J.C."/>
            <person name="Han C.S."/>
            <person name="Tapia R."/>
            <person name="Land M.L."/>
            <person name="Hauser L."/>
            <person name="Kyrpides N.C."/>
            <person name="Ivanova N.N."/>
            <person name="Pagani I."/>
            <person name="Huntmann M."/>
            <person name="Wei C.L."/>
            <person name="Davenport K.W."/>
            <person name="Daligault H."/>
            <person name="Chain P.S."/>
            <person name="Chen A."/>
            <person name="Mavromatis K."/>
            <person name="Markowitz V."/>
            <person name="Szeto E."/>
            <person name="Mikhailova N."/>
            <person name="Pati A."/>
            <person name="Wagner M."/>
            <person name="Woyke T."/>
            <person name="Ollivier B."/>
            <person name="Klenk H.P."/>
            <person name="Spring S."/>
            <person name="Loy A."/>
        </authorList>
    </citation>
    <scope>NUCLEOTIDE SEQUENCE [LARGE SCALE GENOMIC DNA]</scope>
    <source>
        <strain evidence="7">ATCC 19365 / DSM 765 / NCIMB 8382 / VKM B-1628</strain>
    </source>
</reference>
<reference evidence="7" key="1">
    <citation type="submission" date="2011-11" db="EMBL/GenBank/DDBJ databases">
        <title>Complete sequence of Desulfosporosinus orientis DSM 765.</title>
        <authorList>
            <person name="Lucas S."/>
            <person name="Han J."/>
            <person name="Lapidus A."/>
            <person name="Cheng J.-F."/>
            <person name="Goodwin L."/>
            <person name="Pitluck S."/>
            <person name="Peters L."/>
            <person name="Ovchinnikova G."/>
            <person name="Teshima H."/>
            <person name="Detter J.C."/>
            <person name="Han C."/>
            <person name="Tapia R."/>
            <person name="Land M."/>
            <person name="Hauser L."/>
            <person name="Kyrpides N."/>
            <person name="Ivanova N."/>
            <person name="Pagani I."/>
            <person name="Pester M."/>
            <person name="Spring S."/>
            <person name="Ollivier B."/>
            <person name="Rattei T."/>
            <person name="Klenk H.-P."/>
            <person name="Wagner M."/>
            <person name="Loy A."/>
            <person name="Woyke T."/>
        </authorList>
    </citation>
    <scope>NUCLEOTIDE SEQUENCE [LARGE SCALE GENOMIC DNA]</scope>
    <source>
        <strain evidence="7">ATCC 19365 / DSM 765 / NCIMB 8382 / VKM B-1628</strain>
    </source>
</reference>
<dbReference type="OrthoDB" id="9783599at2"/>
<feature type="domain" description="B12-binding" evidence="4">
    <location>
        <begin position="88"/>
        <end position="211"/>
    </location>
</feature>
<feature type="domain" description="B12-binding N-terminal" evidence="5">
    <location>
        <begin position="1"/>
        <end position="88"/>
    </location>
</feature>
<dbReference type="InterPro" id="IPR003759">
    <property type="entry name" value="Cbl-bd_cap"/>
</dbReference>
<dbReference type="AlphaFoldDB" id="G7WAN7"/>
<dbReference type="eggNOG" id="COG5012">
    <property type="taxonomic scope" value="Bacteria"/>
</dbReference>
<proteinExistence type="inferred from homology"/>
<dbReference type="KEGG" id="dor:Desor_1137"/>
<dbReference type="Pfam" id="PF02310">
    <property type="entry name" value="B12-binding"/>
    <property type="match status" value="1"/>
</dbReference>
<organism evidence="6 7">
    <name type="scientific">Desulfosporosinus orientis (strain ATCC 19365 / DSM 765 / NCIMB 8382 / VKM B-1628 / Singapore I)</name>
    <name type="common">Desulfotomaculum orientis</name>
    <dbReference type="NCBI Taxonomy" id="768706"/>
    <lineage>
        <taxon>Bacteria</taxon>
        <taxon>Bacillati</taxon>
        <taxon>Bacillota</taxon>
        <taxon>Clostridia</taxon>
        <taxon>Eubacteriales</taxon>
        <taxon>Desulfitobacteriaceae</taxon>
        <taxon>Desulfosporosinus</taxon>
    </lineage>
</organism>
<dbReference type="GO" id="GO:0005829">
    <property type="term" value="C:cytosol"/>
    <property type="evidence" value="ECO:0007669"/>
    <property type="project" value="TreeGrafter"/>
</dbReference>
<keyword evidence="2" id="KW-0479">Metal-binding</keyword>
<dbReference type="PATRIC" id="fig|768706.3.peg.1119"/>
<dbReference type="Proteomes" id="UP000006346">
    <property type="component" value="Chromosome"/>
</dbReference>
<dbReference type="SUPFAM" id="SSF47644">
    <property type="entry name" value="Methionine synthase domain"/>
    <property type="match status" value="1"/>
</dbReference>
<gene>
    <name evidence="6" type="ordered locus">Desor_1137</name>
</gene>
<protein>
    <submittedName>
        <fullName evidence="6">Putative cobalamin binding protein</fullName>
    </submittedName>
</protein>
<dbReference type="GO" id="GO:0008705">
    <property type="term" value="F:methionine synthase activity"/>
    <property type="evidence" value="ECO:0007669"/>
    <property type="project" value="TreeGrafter"/>
</dbReference>
<keyword evidence="3" id="KW-0170">Cobalt</keyword>
<dbReference type="STRING" id="768706.Desor_1137"/>
<dbReference type="InterPro" id="IPR036594">
    <property type="entry name" value="Meth_synthase_dom"/>
</dbReference>
<evidence type="ECO:0000256" key="3">
    <source>
        <dbReference type="ARBA" id="ARBA00023285"/>
    </source>
</evidence>
<dbReference type="RefSeq" id="WP_014183626.1">
    <property type="nucleotide sequence ID" value="NC_016584.1"/>
</dbReference>
<dbReference type="GO" id="GO:0046872">
    <property type="term" value="F:metal ion binding"/>
    <property type="evidence" value="ECO:0007669"/>
    <property type="project" value="UniProtKB-KW"/>
</dbReference>
<dbReference type="Gene3D" id="3.40.50.280">
    <property type="entry name" value="Cobalamin-binding domain"/>
    <property type="match status" value="1"/>
</dbReference>
<dbReference type="GO" id="GO:0031419">
    <property type="term" value="F:cobalamin binding"/>
    <property type="evidence" value="ECO:0007669"/>
    <property type="project" value="InterPro"/>
</dbReference>
<keyword evidence="7" id="KW-1185">Reference proteome</keyword>
<dbReference type="PROSITE" id="PS51337">
    <property type="entry name" value="B12_BINDING_NTER"/>
    <property type="match status" value="1"/>
</dbReference>
<comment type="similarity">
    <text evidence="1">Belongs to the methylamine corrinoid protein family.</text>
</comment>
<dbReference type="InterPro" id="IPR006158">
    <property type="entry name" value="Cobalamin-bd"/>
</dbReference>
<dbReference type="GO" id="GO:0050667">
    <property type="term" value="P:homocysteine metabolic process"/>
    <property type="evidence" value="ECO:0007669"/>
    <property type="project" value="TreeGrafter"/>
</dbReference>
<dbReference type="FunFam" id="3.40.50.280:FF:000003">
    <property type="entry name" value="Dimethylamine methyltransferase corrinoid protein"/>
    <property type="match status" value="1"/>
</dbReference>
<evidence type="ECO:0000256" key="2">
    <source>
        <dbReference type="ARBA" id="ARBA00022723"/>
    </source>
</evidence>